<name>A0A7M4F660_CROPO</name>
<evidence type="ECO:0000256" key="1">
    <source>
        <dbReference type="ARBA" id="ARBA00004236"/>
    </source>
</evidence>
<dbReference type="PANTHER" id="PTHR16983">
    <property type="entry name" value="UPAR/LY6 DOMAIN-CONTAINING PROTEIN"/>
    <property type="match status" value="1"/>
</dbReference>
<evidence type="ECO:0000313" key="8">
    <source>
        <dbReference type="Ensembl" id="ENSCPRP00005019649.1"/>
    </source>
</evidence>
<proteinExistence type="predicted"/>
<comment type="subcellular location">
    <subcellularLocation>
        <location evidence="1">Cell membrane</location>
    </subcellularLocation>
</comment>
<dbReference type="InterPro" id="IPR035076">
    <property type="entry name" value="Toxin/TOLIP"/>
</dbReference>
<dbReference type="Ensembl" id="ENSCPRT00005022966.1">
    <property type="protein sequence ID" value="ENSCPRP00005019649.1"/>
    <property type="gene ID" value="ENSCPRG00005013699.1"/>
</dbReference>
<evidence type="ECO:0000259" key="7">
    <source>
        <dbReference type="SMART" id="SM00134"/>
    </source>
</evidence>
<gene>
    <name evidence="8" type="primary">LOC109306512</name>
</gene>
<dbReference type="InterPro" id="IPR051110">
    <property type="entry name" value="Ly-6/neurotoxin-like_GPI-ap"/>
</dbReference>
<evidence type="ECO:0000313" key="9">
    <source>
        <dbReference type="Proteomes" id="UP000594220"/>
    </source>
</evidence>
<evidence type="ECO:0000256" key="2">
    <source>
        <dbReference type="ARBA" id="ARBA00022475"/>
    </source>
</evidence>
<dbReference type="Proteomes" id="UP000594220">
    <property type="component" value="Unplaced"/>
</dbReference>
<dbReference type="CDD" id="cd23543">
    <property type="entry name" value="TFP_LU_ECD_Ly6E"/>
    <property type="match status" value="1"/>
</dbReference>
<dbReference type="Gene3D" id="2.10.60.10">
    <property type="entry name" value="CD59"/>
    <property type="match status" value="1"/>
</dbReference>
<dbReference type="OMA" id="CNIWGSL"/>
<dbReference type="SUPFAM" id="SSF57302">
    <property type="entry name" value="Snake toxin-like"/>
    <property type="match status" value="1"/>
</dbReference>
<dbReference type="GO" id="GO:0005886">
    <property type="term" value="C:plasma membrane"/>
    <property type="evidence" value="ECO:0007669"/>
    <property type="project" value="UniProtKB-SubCell"/>
</dbReference>
<keyword evidence="4" id="KW-0472">Membrane</keyword>
<dbReference type="FunFam" id="2.10.60.10:FF:000003">
    <property type="entry name" value="lymphocyte antigen 6E isoform X1"/>
    <property type="match status" value="1"/>
</dbReference>
<sequence length="129" mass="13113">MRTILVVLLAAALCMGQAHALYCFTCEWESSNWKCLKVTKCADEDAFCVTSIAAIDVVGWKLGKKINKKCSPHCPDSNVNVAIASYSTSCCKSSLLGGGGGRTGVTTGGGGRTAGGGGSCCPGAWGSGL</sequence>
<keyword evidence="9" id="KW-1185">Reference proteome</keyword>
<reference evidence="8" key="2">
    <citation type="submission" date="2025-09" db="UniProtKB">
        <authorList>
            <consortium name="Ensembl"/>
        </authorList>
    </citation>
    <scope>IDENTIFICATION</scope>
</reference>
<dbReference type="SMART" id="SM00134">
    <property type="entry name" value="LU"/>
    <property type="match status" value="1"/>
</dbReference>
<dbReference type="Pfam" id="PF00087">
    <property type="entry name" value="Toxin_TOLIP"/>
    <property type="match status" value="1"/>
</dbReference>
<dbReference type="GO" id="GO:0030550">
    <property type="term" value="F:acetylcholine receptor inhibitor activity"/>
    <property type="evidence" value="ECO:0007669"/>
    <property type="project" value="TreeGrafter"/>
</dbReference>
<dbReference type="GeneTree" id="ENSGT00960000189320"/>
<dbReference type="GO" id="GO:0030154">
    <property type="term" value="P:cell differentiation"/>
    <property type="evidence" value="ECO:0007669"/>
    <property type="project" value="UniProtKB-ARBA"/>
</dbReference>
<dbReference type="AlphaFoldDB" id="A0A7M4F660"/>
<dbReference type="InterPro" id="IPR016054">
    <property type="entry name" value="LY6_UPA_recep-like"/>
</dbReference>
<keyword evidence="3 6" id="KW-0732">Signal</keyword>
<feature type="chain" id="PRO_5029453114" evidence="6">
    <location>
        <begin position="21"/>
        <end position="129"/>
    </location>
</feature>
<organism evidence="8 9">
    <name type="scientific">Crocodylus porosus</name>
    <name type="common">Saltwater crocodile</name>
    <name type="synonym">Estuarine crocodile</name>
    <dbReference type="NCBI Taxonomy" id="8502"/>
    <lineage>
        <taxon>Eukaryota</taxon>
        <taxon>Metazoa</taxon>
        <taxon>Chordata</taxon>
        <taxon>Craniata</taxon>
        <taxon>Vertebrata</taxon>
        <taxon>Euteleostomi</taxon>
        <taxon>Archelosauria</taxon>
        <taxon>Archosauria</taxon>
        <taxon>Crocodylia</taxon>
        <taxon>Longirostres</taxon>
        <taxon>Crocodylidae</taxon>
        <taxon>Crocodylus</taxon>
    </lineage>
</organism>
<keyword evidence="5" id="KW-0325">Glycoprotein</keyword>
<reference evidence="8" key="1">
    <citation type="submission" date="2025-08" db="UniProtKB">
        <authorList>
            <consortium name="Ensembl"/>
        </authorList>
    </citation>
    <scope>IDENTIFICATION</scope>
</reference>
<accession>A0A7M4F660</accession>
<protein>
    <submittedName>
        <fullName evidence="8">Lymphocyte antigen 6E-like</fullName>
    </submittedName>
</protein>
<dbReference type="PANTHER" id="PTHR16983:SF13">
    <property type="entry name" value="LYMPHOCYTE ANTIGEN 6E"/>
    <property type="match status" value="1"/>
</dbReference>
<evidence type="ECO:0000256" key="3">
    <source>
        <dbReference type="ARBA" id="ARBA00022729"/>
    </source>
</evidence>
<dbReference type="InterPro" id="IPR045860">
    <property type="entry name" value="Snake_toxin-like_sf"/>
</dbReference>
<evidence type="ECO:0000256" key="4">
    <source>
        <dbReference type="ARBA" id="ARBA00023136"/>
    </source>
</evidence>
<feature type="domain" description="UPAR/Ly6" evidence="7">
    <location>
        <begin position="21"/>
        <end position="107"/>
    </location>
</feature>
<keyword evidence="2" id="KW-1003">Cell membrane</keyword>
<evidence type="ECO:0000256" key="5">
    <source>
        <dbReference type="ARBA" id="ARBA00023180"/>
    </source>
</evidence>
<feature type="signal peptide" evidence="6">
    <location>
        <begin position="1"/>
        <end position="20"/>
    </location>
</feature>
<evidence type="ECO:0000256" key="6">
    <source>
        <dbReference type="SAM" id="SignalP"/>
    </source>
</evidence>